<feature type="domain" description="RCK C-terminal" evidence="1">
    <location>
        <begin position="1"/>
        <end position="76"/>
    </location>
</feature>
<organism evidence="2">
    <name type="scientific">marine sediment metagenome</name>
    <dbReference type="NCBI Taxonomy" id="412755"/>
    <lineage>
        <taxon>unclassified sequences</taxon>
        <taxon>metagenomes</taxon>
        <taxon>ecological metagenomes</taxon>
    </lineage>
</organism>
<evidence type="ECO:0000259" key="1">
    <source>
        <dbReference type="PROSITE" id="PS51202"/>
    </source>
</evidence>
<reference evidence="2" key="1">
    <citation type="journal article" date="2014" name="Front. Microbiol.">
        <title>High frequency of phylogenetically diverse reductive dehalogenase-homologous genes in deep subseafloor sedimentary metagenomes.</title>
        <authorList>
            <person name="Kawai M."/>
            <person name="Futagami T."/>
            <person name="Toyoda A."/>
            <person name="Takaki Y."/>
            <person name="Nishi S."/>
            <person name="Hori S."/>
            <person name="Arai W."/>
            <person name="Tsubouchi T."/>
            <person name="Morono Y."/>
            <person name="Uchiyama I."/>
            <person name="Ito T."/>
            <person name="Fujiyama A."/>
            <person name="Inagaki F."/>
            <person name="Takami H."/>
        </authorList>
    </citation>
    <scope>NUCLEOTIDE SEQUENCE</scope>
    <source>
        <strain evidence="2">Expedition CK06-06</strain>
    </source>
</reference>
<accession>X0RHC2</accession>
<sequence>MIDSKRRASLYLPGRLCGETVGDVIRELSFGATKRRSRAGGVKLFPAPETRLEPGDQLLFQGRYEKLAALKEQAVVADPR</sequence>
<name>X0RHC2_9ZZZZ</name>
<protein>
    <recommendedName>
        <fullName evidence="1">RCK C-terminal domain-containing protein</fullName>
    </recommendedName>
</protein>
<dbReference type="GO" id="GO:0008324">
    <property type="term" value="F:monoatomic cation transmembrane transporter activity"/>
    <property type="evidence" value="ECO:0007669"/>
    <property type="project" value="InterPro"/>
</dbReference>
<gene>
    <name evidence="2" type="ORF">S01H1_07283</name>
</gene>
<dbReference type="SUPFAM" id="SSF116726">
    <property type="entry name" value="TrkA C-terminal domain-like"/>
    <property type="match status" value="1"/>
</dbReference>
<comment type="caution">
    <text evidence="2">The sequence shown here is derived from an EMBL/GenBank/DDBJ whole genome shotgun (WGS) entry which is preliminary data.</text>
</comment>
<dbReference type="Gene3D" id="3.30.70.1450">
    <property type="entry name" value="Regulator of K+ conductance, C-terminal domain"/>
    <property type="match status" value="1"/>
</dbReference>
<dbReference type="GO" id="GO:0006813">
    <property type="term" value="P:potassium ion transport"/>
    <property type="evidence" value="ECO:0007669"/>
    <property type="project" value="InterPro"/>
</dbReference>
<dbReference type="InterPro" id="IPR006037">
    <property type="entry name" value="RCK_C"/>
</dbReference>
<evidence type="ECO:0000313" key="2">
    <source>
        <dbReference type="EMBL" id="GAF68168.1"/>
    </source>
</evidence>
<dbReference type="InterPro" id="IPR036721">
    <property type="entry name" value="RCK_C_sf"/>
</dbReference>
<dbReference type="PROSITE" id="PS51202">
    <property type="entry name" value="RCK_C"/>
    <property type="match status" value="1"/>
</dbReference>
<dbReference type="EMBL" id="BARS01003757">
    <property type="protein sequence ID" value="GAF68168.1"/>
    <property type="molecule type" value="Genomic_DNA"/>
</dbReference>
<dbReference type="AlphaFoldDB" id="X0RHC2"/>
<proteinExistence type="predicted"/>